<dbReference type="Proteomes" id="UP000247773">
    <property type="component" value="Genome"/>
</dbReference>
<proteinExistence type="predicted"/>
<sequence length="128" mass="15259">MSTEELAKLFRTWTIDQPLELLPVPATLTKEQELETKQLIIEKYGLNSDSYDIDDDNKELFLVRASKCDWVADGKYMHRDQVYYYLPLNVYFSLSESRSGSHFTDWYYSEPEIYITQLEVRTVKQLIW</sequence>
<dbReference type="EMBL" id="KY971610">
    <property type="protein sequence ID" value="ASD52125.1"/>
    <property type="molecule type" value="Genomic_DNA"/>
</dbReference>
<keyword evidence="2" id="KW-1185">Reference proteome</keyword>
<protein>
    <submittedName>
        <fullName evidence="1">Uncharacterized protein</fullName>
    </submittedName>
</protein>
<gene>
    <name evidence="1" type="ORF">PspYZU05_173</name>
</gene>
<accession>A0A2U7N2Q7</accession>
<evidence type="ECO:0000313" key="2">
    <source>
        <dbReference type="Proteomes" id="UP000247773"/>
    </source>
</evidence>
<name>A0A2U7N2Q7_9CAUD</name>
<organism evidence="1 2">
    <name type="scientific">Pseudomonas phage PspYZU05</name>
    <dbReference type="NCBI Taxonomy" id="1983556"/>
    <lineage>
        <taxon>Viruses</taxon>
        <taxon>Duplodnaviria</taxon>
        <taxon>Heunggongvirae</taxon>
        <taxon>Uroviricota</taxon>
        <taxon>Caudoviricetes</taxon>
        <taxon>Pantevenvirales</taxon>
        <taxon>Straboviridae</taxon>
        <taxon>Jiangsuvirus</taxon>
        <taxon>Jiangsuvirus pspyzu05</taxon>
    </lineage>
</organism>
<evidence type="ECO:0000313" key="1">
    <source>
        <dbReference type="EMBL" id="ASD52125.1"/>
    </source>
</evidence>
<reference evidence="1 2" key="1">
    <citation type="submission" date="2017-04" db="EMBL/GenBank/DDBJ databases">
        <title>Isolation of lytic bacteriophages infecting Pseudomonas strains for biocontrol of fish and shrimp spoilage during chilled storage.</title>
        <authorList>
            <person name="Yang Z."/>
            <person name="Tao X."/>
            <person name="Gao L."/>
            <person name="Rao S."/>
        </authorList>
    </citation>
    <scope>NUCLEOTIDE SEQUENCE [LARGE SCALE GENOMIC DNA]</scope>
</reference>